<accession>A0AAN9USN5</accession>
<proteinExistence type="predicted"/>
<dbReference type="InterPro" id="IPR013094">
    <property type="entry name" value="AB_hydrolase_3"/>
</dbReference>
<name>A0AAN9USN5_9PEZI</name>
<dbReference type="InterPro" id="IPR029058">
    <property type="entry name" value="AB_hydrolase_fold"/>
</dbReference>
<dbReference type="PANTHER" id="PTHR48081:SF8">
    <property type="entry name" value="ALPHA_BETA HYDROLASE FOLD-3 DOMAIN-CONTAINING PROTEIN-RELATED"/>
    <property type="match status" value="1"/>
</dbReference>
<sequence length="362" mass="40321">MAQVSVSGDQPVAIKPEDIFEPHLLAQYDPEVVKRVLKDAAAGIVDRLVPIEEVRACPEKFSPPWALDAFGWERTLDRLVTSEDGAEIPVRVYYPDPKEWGDGPYGVHLNFHGGGFIFGNLNTESSLCLSMRDGAGIVVIDVNYRHCPETVWGKCIQDGWAALLWARSSASELNIRPDSITIGGISAGGQISVVLQHIARDSGVPLKLCMPTVPPVGGWLTYNYYTDSPHRSFNEFYRGPILPWARIKYFADLCNPRDSVDGGISALWPDWWITPLKAKNWKGLCDTFVRTGAVDPLRDEGEEYGSKLVAGGNQVIVKRYPGSPHLFAYFPWFAQKQQFDRDSIKALREVHNTGCRSVSCRL</sequence>
<dbReference type="SUPFAM" id="SSF53474">
    <property type="entry name" value="alpha/beta-Hydrolases"/>
    <property type="match status" value="1"/>
</dbReference>
<evidence type="ECO:0000256" key="1">
    <source>
        <dbReference type="ARBA" id="ARBA00022801"/>
    </source>
</evidence>
<dbReference type="Proteomes" id="UP001320420">
    <property type="component" value="Unassembled WGS sequence"/>
</dbReference>
<evidence type="ECO:0000313" key="3">
    <source>
        <dbReference type="EMBL" id="KAK7753238.1"/>
    </source>
</evidence>
<comment type="caution">
    <text evidence="3">The sequence shown here is derived from an EMBL/GenBank/DDBJ whole genome shotgun (WGS) entry which is preliminary data.</text>
</comment>
<dbReference type="PANTHER" id="PTHR48081">
    <property type="entry name" value="AB HYDROLASE SUPERFAMILY PROTEIN C4A8.06C"/>
    <property type="match status" value="1"/>
</dbReference>
<dbReference type="InterPro" id="IPR050300">
    <property type="entry name" value="GDXG_lipolytic_enzyme"/>
</dbReference>
<protein>
    <recommendedName>
        <fullName evidence="2">Alpha/beta hydrolase fold-3 domain-containing protein</fullName>
    </recommendedName>
</protein>
<reference evidence="3 4" key="1">
    <citation type="submission" date="2024-02" db="EMBL/GenBank/DDBJ databases">
        <title>De novo assembly and annotation of 12 fungi associated with fruit tree decline syndrome in Ontario, Canada.</title>
        <authorList>
            <person name="Sulman M."/>
            <person name="Ellouze W."/>
            <person name="Ilyukhin E."/>
        </authorList>
    </citation>
    <scope>NUCLEOTIDE SEQUENCE [LARGE SCALE GENOMIC DNA]</scope>
    <source>
        <strain evidence="3 4">M11/M66-122</strain>
    </source>
</reference>
<dbReference type="Gene3D" id="3.40.50.1820">
    <property type="entry name" value="alpha/beta hydrolase"/>
    <property type="match status" value="1"/>
</dbReference>
<dbReference type="EMBL" id="JAKJXP020000030">
    <property type="protein sequence ID" value="KAK7753238.1"/>
    <property type="molecule type" value="Genomic_DNA"/>
</dbReference>
<keyword evidence="4" id="KW-1185">Reference proteome</keyword>
<evidence type="ECO:0000259" key="2">
    <source>
        <dbReference type="Pfam" id="PF07859"/>
    </source>
</evidence>
<dbReference type="AlphaFoldDB" id="A0AAN9USN5"/>
<dbReference type="GO" id="GO:0016787">
    <property type="term" value="F:hydrolase activity"/>
    <property type="evidence" value="ECO:0007669"/>
    <property type="project" value="UniProtKB-KW"/>
</dbReference>
<organism evidence="3 4">
    <name type="scientific">Diatrype stigma</name>
    <dbReference type="NCBI Taxonomy" id="117547"/>
    <lineage>
        <taxon>Eukaryota</taxon>
        <taxon>Fungi</taxon>
        <taxon>Dikarya</taxon>
        <taxon>Ascomycota</taxon>
        <taxon>Pezizomycotina</taxon>
        <taxon>Sordariomycetes</taxon>
        <taxon>Xylariomycetidae</taxon>
        <taxon>Xylariales</taxon>
        <taxon>Diatrypaceae</taxon>
        <taxon>Diatrype</taxon>
    </lineage>
</organism>
<gene>
    <name evidence="3" type="ORF">SLS62_004757</name>
</gene>
<evidence type="ECO:0000313" key="4">
    <source>
        <dbReference type="Proteomes" id="UP001320420"/>
    </source>
</evidence>
<keyword evidence="1" id="KW-0378">Hydrolase</keyword>
<feature type="domain" description="Alpha/beta hydrolase fold-3" evidence="2">
    <location>
        <begin position="109"/>
        <end position="328"/>
    </location>
</feature>
<dbReference type="Pfam" id="PF07859">
    <property type="entry name" value="Abhydrolase_3"/>
    <property type="match status" value="1"/>
</dbReference>